<gene>
    <name evidence="4" type="ORF">APAL1065_LOCUS23513</name>
</gene>
<reference evidence="4" key="1">
    <citation type="submission" date="2021-01" db="EMBL/GenBank/DDBJ databases">
        <authorList>
            <person name="Corre E."/>
            <person name="Pelletier E."/>
            <person name="Niang G."/>
            <person name="Scheremetjew M."/>
            <person name="Finn R."/>
            <person name="Kale V."/>
            <person name="Holt S."/>
            <person name="Cochrane G."/>
            <person name="Meng A."/>
            <person name="Brown T."/>
            <person name="Cohen L."/>
        </authorList>
    </citation>
    <scope>NUCLEOTIDE SEQUENCE</scope>
    <source>
        <strain evidence="4">CCMP125</strain>
    </source>
</reference>
<keyword evidence="3" id="KW-0732">Signal</keyword>
<dbReference type="GO" id="GO:0010207">
    <property type="term" value="P:photosystem II assembly"/>
    <property type="evidence" value="ECO:0007669"/>
    <property type="project" value="InterPro"/>
</dbReference>
<proteinExistence type="predicted"/>
<evidence type="ECO:0000256" key="1">
    <source>
        <dbReference type="ARBA" id="ARBA00023054"/>
    </source>
</evidence>
<organism evidence="4">
    <name type="scientific">Entomoneis paludosa</name>
    <dbReference type="NCBI Taxonomy" id="265537"/>
    <lineage>
        <taxon>Eukaryota</taxon>
        <taxon>Sar</taxon>
        <taxon>Stramenopiles</taxon>
        <taxon>Ochrophyta</taxon>
        <taxon>Bacillariophyta</taxon>
        <taxon>Bacillariophyceae</taxon>
        <taxon>Bacillariophycidae</taxon>
        <taxon>Entomoneidaceae</taxon>
        <taxon>Entomoneis</taxon>
    </lineage>
</organism>
<dbReference type="InterPro" id="IPR017499">
    <property type="entry name" value="Thf1"/>
</dbReference>
<accession>A0A7S2YPA5</accession>
<evidence type="ECO:0000313" key="4">
    <source>
        <dbReference type="EMBL" id="CAD9987876.1"/>
    </source>
</evidence>
<dbReference type="Pfam" id="PF11264">
    <property type="entry name" value="ThylakoidFormat"/>
    <property type="match status" value="1"/>
</dbReference>
<feature type="chain" id="PRO_5031361088" evidence="3">
    <location>
        <begin position="20"/>
        <end position="320"/>
    </location>
</feature>
<dbReference type="PANTHER" id="PTHR34793">
    <property type="entry name" value="PROTEIN THYLAKOID FORMATION 1, CHLOROPLASTIC"/>
    <property type="match status" value="1"/>
</dbReference>
<feature type="signal peptide" evidence="3">
    <location>
        <begin position="1"/>
        <end position="19"/>
    </location>
</feature>
<sequence>MMKYTLLAMALTATTTSHAFAPVAQPSTSSTSSMLHSTSLLARDMGAEIRREVNYQPGKADTDFARRYGHLVGAQVRTVGEAFAQFTKELGYTVNPLYKNMVTDLVGTTHLITVNARFQRDPLWCLGIVTALDLLLKNYPEGTEMSENIMTALLSSVGMDLAEVRSEAATMQAWAQGQSRESIEAALQGQGDSELASIAKRASGDDLWMYSRYFGIGLLKLMETVGINMDKDEVYPVMEDWMSNKLGRSPMTACADSDLFFKVKSKLDMMETMMKEIEIREKKRMAERLEEKAEAALRAAEREKEWQKEVDAANKEKVDA</sequence>
<dbReference type="EMBL" id="HBHT01034964">
    <property type="protein sequence ID" value="CAD9987876.1"/>
    <property type="molecule type" value="Transcribed_RNA"/>
</dbReference>
<name>A0A7S2YPA5_9STRA</name>
<evidence type="ECO:0000256" key="2">
    <source>
        <dbReference type="SAM" id="MobiDB-lite"/>
    </source>
</evidence>
<protein>
    <submittedName>
        <fullName evidence="4">Uncharacterized protein</fullName>
    </submittedName>
</protein>
<keyword evidence="1" id="KW-0175">Coiled coil</keyword>
<feature type="region of interest" description="Disordered" evidence="2">
    <location>
        <begin position="300"/>
        <end position="320"/>
    </location>
</feature>
<dbReference type="AlphaFoldDB" id="A0A7S2YPA5"/>
<evidence type="ECO:0000256" key="3">
    <source>
        <dbReference type="SAM" id="SignalP"/>
    </source>
</evidence>
<dbReference type="PANTHER" id="PTHR34793:SF1">
    <property type="entry name" value="PROTEIN THYLAKOID FORMATION 1, CHLOROPLASTIC"/>
    <property type="match status" value="1"/>
</dbReference>